<dbReference type="OrthoDB" id="10039611at2759"/>
<reference evidence="2" key="1">
    <citation type="journal article" date="2017" name="Nat. Ecol. Evol.">
        <title>Genome expansion and lineage-specific genetic innovations in the forest pathogenic fungi Armillaria.</title>
        <authorList>
            <person name="Sipos G."/>
            <person name="Prasanna A.N."/>
            <person name="Walter M.C."/>
            <person name="O'Connor E."/>
            <person name="Balint B."/>
            <person name="Krizsan K."/>
            <person name="Kiss B."/>
            <person name="Hess J."/>
            <person name="Varga T."/>
            <person name="Slot J."/>
            <person name="Riley R."/>
            <person name="Boka B."/>
            <person name="Rigling D."/>
            <person name="Barry K."/>
            <person name="Lee J."/>
            <person name="Mihaltcheva S."/>
            <person name="LaButti K."/>
            <person name="Lipzen A."/>
            <person name="Waldron R."/>
            <person name="Moloney N.M."/>
            <person name="Sperisen C."/>
            <person name="Kredics L."/>
            <person name="Vagvoelgyi C."/>
            <person name="Patrignani A."/>
            <person name="Fitzpatrick D."/>
            <person name="Nagy I."/>
            <person name="Doyle S."/>
            <person name="Anderson J.B."/>
            <person name="Grigoriev I.V."/>
            <person name="Gueldener U."/>
            <person name="Muensterkoetter M."/>
            <person name="Nagy L.G."/>
        </authorList>
    </citation>
    <scope>NUCLEOTIDE SEQUENCE [LARGE SCALE GENOMIC DNA]</scope>
    <source>
        <strain evidence="2">Ar21-2</strain>
    </source>
</reference>
<keyword evidence="2" id="KW-1185">Reference proteome</keyword>
<evidence type="ECO:0000313" key="2">
    <source>
        <dbReference type="Proteomes" id="UP000217790"/>
    </source>
</evidence>
<dbReference type="PANTHER" id="PTHR35871:SF1">
    <property type="entry name" value="CXC1-LIKE CYSTEINE CLUSTER ASSOCIATED WITH KDZ TRANSPOSASES DOMAIN-CONTAINING PROTEIN"/>
    <property type="match status" value="1"/>
</dbReference>
<name>A0A2H3CQN8_ARMGA</name>
<sequence>MAGEAENGDVVSNGSDSASVKEIGLSVDAGDEACSSDIEVDEHGNIAAEGAWLAWRVKEWTHNLIDDPEDLLIHSYGKFNSSILVDEDIENEICLHLQEIELFFCAMDIVHFLKTPEMTRWLTLKKMICDYQWKREPKGQDKDGHERSDVVAYRQGGFLLTVGVLEPQMTNWGINGEALPDNIPDGERVVFWSHDESTFYTNDHHRLAKPYAKGEGASLIAADYVSPDFGWLRSPDGSRSARVLFKAGKTRDGYFTNTKIIDQASNAMDILDEYFLRFQHVFEYNNATNHKKRCRNALSALKMTVNPSPVGKPNFLYTIKESDDTELKVQMDDGRFADGTLQSLYFPESHPTLLGHFKSMQQILHEQFEHDRASPKINGQCKDFKCEEGQTDCCLCRILYNQQDFAAQKSALEEVCEAWRYTVLFFPKFHCKLNSLEQSWGFAKCIYREFLSLSKEADLEQIRFFTHTLRFMNAYRKVLNGHQAAWASKMYQRHRVLPESILEEFDKAHKKK</sequence>
<dbReference type="EMBL" id="KZ293740">
    <property type="protein sequence ID" value="PBK80738.1"/>
    <property type="molecule type" value="Genomic_DNA"/>
</dbReference>
<organism evidence="1 2">
    <name type="scientific">Armillaria gallica</name>
    <name type="common">Bulbous honey fungus</name>
    <name type="synonym">Armillaria bulbosa</name>
    <dbReference type="NCBI Taxonomy" id="47427"/>
    <lineage>
        <taxon>Eukaryota</taxon>
        <taxon>Fungi</taxon>
        <taxon>Dikarya</taxon>
        <taxon>Basidiomycota</taxon>
        <taxon>Agaricomycotina</taxon>
        <taxon>Agaricomycetes</taxon>
        <taxon>Agaricomycetidae</taxon>
        <taxon>Agaricales</taxon>
        <taxon>Marasmiineae</taxon>
        <taxon>Physalacriaceae</taxon>
        <taxon>Armillaria</taxon>
    </lineage>
</organism>
<dbReference type="PANTHER" id="PTHR35871">
    <property type="entry name" value="EXPRESSED PROTEIN"/>
    <property type="match status" value="1"/>
</dbReference>
<dbReference type="AlphaFoldDB" id="A0A2H3CQN8"/>
<accession>A0A2H3CQN8</accession>
<gene>
    <name evidence="1" type="ORF">ARMGADRAFT_1048913</name>
</gene>
<dbReference type="Proteomes" id="UP000217790">
    <property type="component" value="Unassembled WGS sequence"/>
</dbReference>
<dbReference type="InParanoid" id="A0A2H3CQN8"/>
<protein>
    <submittedName>
        <fullName evidence="1">Uncharacterized protein</fullName>
    </submittedName>
</protein>
<proteinExistence type="predicted"/>
<evidence type="ECO:0000313" key="1">
    <source>
        <dbReference type="EMBL" id="PBK80738.1"/>
    </source>
</evidence>